<gene>
    <name evidence="3" type="ORF">AW06_001264</name>
</gene>
<feature type="compositionally biased region" description="Pro residues" evidence="1">
    <location>
        <begin position="258"/>
        <end position="268"/>
    </location>
</feature>
<keyword evidence="2" id="KW-0472">Membrane</keyword>
<keyword evidence="2" id="KW-0812">Transmembrane</keyword>
<dbReference type="EMBL" id="JDST02000020">
    <property type="protein sequence ID" value="KFB77618.1"/>
    <property type="molecule type" value="Genomic_DNA"/>
</dbReference>
<dbReference type="AlphaFoldDB" id="A0A080M8R4"/>
<dbReference type="STRING" id="1453999.AW06_001264"/>
<protein>
    <submittedName>
        <fullName evidence="3">Uncharacterized protein</fullName>
    </submittedName>
</protein>
<evidence type="ECO:0000313" key="3">
    <source>
        <dbReference type="EMBL" id="KFB77618.1"/>
    </source>
</evidence>
<evidence type="ECO:0000256" key="1">
    <source>
        <dbReference type="SAM" id="MobiDB-lite"/>
    </source>
</evidence>
<dbReference type="Proteomes" id="UP000021315">
    <property type="component" value="Unassembled WGS sequence"/>
</dbReference>
<proteinExistence type="predicted"/>
<evidence type="ECO:0000313" key="4">
    <source>
        <dbReference type="Proteomes" id="UP000021315"/>
    </source>
</evidence>
<evidence type="ECO:0000256" key="2">
    <source>
        <dbReference type="SAM" id="Phobius"/>
    </source>
</evidence>
<keyword evidence="4" id="KW-1185">Reference proteome</keyword>
<keyword evidence="2" id="KW-1133">Transmembrane helix</keyword>
<feature type="transmembrane region" description="Helical" evidence="2">
    <location>
        <begin position="206"/>
        <end position="223"/>
    </location>
</feature>
<organism evidence="3 4">
    <name type="scientific">Candidatus Accumulibacter cognatus</name>
    <dbReference type="NCBI Taxonomy" id="2954383"/>
    <lineage>
        <taxon>Bacteria</taxon>
        <taxon>Pseudomonadati</taxon>
        <taxon>Pseudomonadota</taxon>
        <taxon>Betaproteobacteria</taxon>
        <taxon>Candidatus Accumulibacter</taxon>
    </lineage>
</organism>
<feature type="region of interest" description="Disordered" evidence="1">
    <location>
        <begin position="233"/>
        <end position="281"/>
    </location>
</feature>
<sequence length="281" mass="29392">MHSFSEENEFSLPILRTPRPASLMAQPVTGFWPGLRPMICALLLLLAVPEAPAQPPAGDPADAVHREPGPLPAVKRRVPPLTAGGVNAEVTMPLRLSEELSASSATSDLGRQLLRLEQRTIEILRGTNTDQQGLSDKLAWLEANVAELRRAEDRLAGVAAAIPSPSAAPPSGGAAAAGTPLPAATAALPATTIPTGPAAAIEFEQWVLYAGVAALVLVLVLLFRRPAVVEVLPSNPNVSSMPDRSEPVLSNRPKRSANPPPPAAPVDMPPRRGETTAARPS</sequence>
<comment type="caution">
    <text evidence="3">The sequence shown here is derived from an EMBL/GenBank/DDBJ whole genome shotgun (WGS) entry which is preliminary data.</text>
</comment>
<accession>A0A080M8R4</accession>
<name>A0A080M8R4_9PROT</name>
<reference evidence="3" key="1">
    <citation type="submission" date="2014-02" db="EMBL/GenBank/DDBJ databases">
        <title>Expanding our view of genomic diversity in Candidatus Accumulibacter clades.</title>
        <authorList>
            <person name="Skennerton C.T."/>
            <person name="Barr J.J."/>
            <person name="Slater F.R."/>
            <person name="Bond P.L."/>
            <person name="Tyson G.W."/>
        </authorList>
    </citation>
    <scope>NUCLEOTIDE SEQUENCE [LARGE SCALE GENOMIC DNA]</scope>
</reference>
<feature type="region of interest" description="Disordered" evidence="1">
    <location>
        <begin position="54"/>
        <end position="78"/>
    </location>
</feature>